<evidence type="ECO:0000313" key="1">
    <source>
        <dbReference type="EMBL" id="OCQ19275.1"/>
    </source>
</evidence>
<organism evidence="1 2">
    <name type="scientific">Pseudoalteromonas luteoviolacea</name>
    <dbReference type="NCBI Taxonomy" id="43657"/>
    <lineage>
        <taxon>Bacteria</taxon>
        <taxon>Pseudomonadati</taxon>
        <taxon>Pseudomonadota</taxon>
        <taxon>Gammaproteobacteria</taxon>
        <taxon>Alteromonadales</taxon>
        <taxon>Pseudoalteromonadaceae</taxon>
        <taxon>Pseudoalteromonas</taxon>
    </lineage>
</organism>
<sequence>MHRIITLLGSLFLSIPILAKPYLHPENVYFFESDSGQEVAVVINHNPMTEKKDFTFFATPREQHESLYLAFVEAIFTQNLYRYTSNEHTTKRKEFTSEFVKNLTKEQKGEAQSQMQHIAHLLLKSNSDGYQYKIITTQSGYGSLLIDACSLQKDSCKQLDFVIEQTDAITEMRYKYDISGAGLLKPHALAKATLLGAYIESRNYQCELALSGQTQKYVAKLTCT</sequence>
<comment type="caution">
    <text evidence="1">The sequence shown here is derived from an EMBL/GenBank/DDBJ whole genome shotgun (WGS) entry which is preliminary data.</text>
</comment>
<dbReference type="EMBL" id="MAUJ01000009">
    <property type="protein sequence ID" value="OCQ19275.1"/>
    <property type="molecule type" value="Genomic_DNA"/>
</dbReference>
<dbReference type="RefSeq" id="WP_065792467.1">
    <property type="nucleotide sequence ID" value="NZ_MAUJ01000009.1"/>
</dbReference>
<protein>
    <submittedName>
        <fullName evidence="1">Uncharacterized protein</fullName>
    </submittedName>
</protein>
<evidence type="ECO:0000313" key="2">
    <source>
        <dbReference type="Proteomes" id="UP000093366"/>
    </source>
</evidence>
<dbReference type="AlphaFoldDB" id="A0A1C0TLK2"/>
<dbReference type="Proteomes" id="UP000093366">
    <property type="component" value="Unassembled WGS sequence"/>
</dbReference>
<proteinExistence type="predicted"/>
<gene>
    <name evidence="1" type="ORF">A7985_21315</name>
</gene>
<dbReference type="OrthoDB" id="10016559at2"/>
<name>A0A1C0TLK2_9GAMM</name>
<reference evidence="2" key="1">
    <citation type="submission" date="2016-07" db="EMBL/GenBank/DDBJ databases">
        <authorList>
            <person name="Florea S."/>
            <person name="Webb J.S."/>
            <person name="Jaromczyk J."/>
            <person name="Schardl C.L."/>
        </authorList>
    </citation>
    <scope>NUCLEOTIDE SEQUENCE [LARGE SCALE GENOMIC DNA]</scope>
    <source>
        <strain evidence="2">IPB1</strain>
    </source>
</reference>
<accession>A0A1C0TLK2</accession>